<dbReference type="InterPro" id="IPR001841">
    <property type="entry name" value="Znf_RING"/>
</dbReference>
<dbReference type="SMART" id="SM00589">
    <property type="entry name" value="PRY"/>
    <property type="match status" value="1"/>
</dbReference>
<dbReference type="InterPro" id="IPR003879">
    <property type="entry name" value="Butyrophylin_SPRY"/>
</dbReference>
<protein>
    <recommendedName>
        <fullName evidence="10">E3 ubiquitin-protein ligase TRIM50</fullName>
    </recommendedName>
</protein>
<evidence type="ECO:0000313" key="9">
    <source>
        <dbReference type="Proteomes" id="UP001221898"/>
    </source>
</evidence>
<dbReference type="CDD" id="cd19787">
    <property type="entry name" value="Bbox2_TRIM50-like"/>
    <property type="match status" value="1"/>
</dbReference>
<dbReference type="InterPro" id="IPR000315">
    <property type="entry name" value="Znf_B-box"/>
</dbReference>
<reference evidence="8" key="1">
    <citation type="journal article" date="2023" name="Science">
        <title>Genome structures resolve the early diversification of teleost fishes.</title>
        <authorList>
            <person name="Parey E."/>
            <person name="Louis A."/>
            <person name="Montfort J."/>
            <person name="Bouchez O."/>
            <person name="Roques C."/>
            <person name="Iampietro C."/>
            <person name="Lluch J."/>
            <person name="Castinel A."/>
            <person name="Donnadieu C."/>
            <person name="Desvignes T."/>
            <person name="Floi Bucao C."/>
            <person name="Jouanno E."/>
            <person name="Wen M."/>
            <person name="Mejri S."/>
            <person name="Dirks R."/>
            <person name="Jansen H."/>
            <person name="Henkel C."/>
            <person name="Chen W.J."/>
            <person name="Zahm M."/>
            <person name="Cabau C."/>
            <person name="Klopp C."/>
            <person name="Thompson A.W."/>
            <person name="Robinson-Rechavi M."/>
            <person name="Braasch I."/>
            <person name="Lecointre G."/>
            <person name="Bobe J."/>
            <person name="Postlethwait J.H."/>
            <person name="Berthelot C."/>
            <person name="Roest Crollius H."/>
            <person name="Guiguen Y."/>
        </authorList>
    </citation>
    <scope>NUCLEOTIDE SEQUENCE</scope>
    <source>
        <strain evidence="8">NC1722</strain>
    </source>
</reference>
<dbReference type="PROSITE" id="PS50119">
    <property type="entry name" value="ZF_BBOX"/>
    <property type="match status" value="1"/>
</dbReference>
<evidence type="ECO:0000256" key="1">
    <source>
        <dbReference type="ARBA" id="ARBA00022723"/>
    </source>
</evidence>
<dbReference type="SUPFAM" id="SSF57845">
    <property type="entry name" value="B-box zinc-binding domain"/>
    <property type="match status" value="1"/>
</dbReference>
<dbReference type="Pfam" id="PF00643">
    <property type="entry name" value="zf-B_box"/>
    <property type="match status" value="1"/>
</dbReference>
<evidence type="ECO:0000256" key="4">
    <source>
        <dbReference type="PROSITE-ProRule" id="PRU00024"/>
    </source>
</evidence>
<dbReference type="Pfam" id="PF13765">
    <property type="entry name" value="PRY"/>
    <property type="match status" value="1"/>
</dbReference>
<name>A0AAD7T4Y3_9TELE</name>
<dbReference type="PROSITE" id="PS50089">
    <property type="entry name" value="ZF_RING_2"/>
    <property type="match status" value="1"/>
</dbReference>
<dbReference type="Proteomes" id="UP001221898">
    <property type="component" value="Unassembled WGS sequence"/>
</dbReference>
<dbReference type="SUPFAM" id="SSF49899">
    <property type="entry name" value="Concanavalin A-like lectins/glucanases"/>
    <property type="match status" value="1"/>
</dbReference>
<gene>
    <name evidence="8" type="ORF">AAFF_G00037020</name>
</gene>
<evidence type="ECO:0000313" key="8">
    <source>
        <dbReference type="EMBL" id="KAJ8414500.1"/>
    </source>
</evidence>
<proteinExistence type="predicted"/>
<evidence type="ECO:0000259" key="7">
    <source>
        <dbReference type="PROSITE" id="PS50188"/>
    </source>
</evidence>
<dbReference type="EMBL" id="JAINUG010000012">
    <property type="protein sequence ID" value="KAJ8414500.1"/>
    <property type="molecule type" value="Genomic_DNA"/>
</dbReference>
<dbReference type="InterPro" id="IPR013083">
    <property type="entry name" value="Znf_RING/FYVE/PHD"/>
</dbReference>
<feature type="domain" description="RING-type" evidence="5">
    <location>
        <begin position="16"/>
        <end position="57"/>
    </location>
</feature>
<dbReference type="InterPro" id="IPR001870">
    <property type="entry name" value="B30.2/SPRY"/>
</dbReference>
<dbReference type="InterPro" id="IPR006574">
    <property type="entry name" value="PRY"/>
</dbReference>
<dbReference type="AlphaFoldDB" id="A0AAD7T4Y3"/>
<dbReference type="PRINTS" id="PR01407">
    <property type="entry name" value="BUTYPHLNCDUF"/>
</dbReference>
<evidence type="ECO:0000259" key="6">
    <source>
        <dbReference type="PROSITE" id="PS50119"/>
    </source>
</evidence>
<dbReference type="Pfam" id="PF13445">
    <property type="entry name" value="zf-RING_UBOX"/>
    <property type="match status" value="1"/>
</dbReference>
<dbReference type="InterPro" id="IPR013320">
    <property type="entry name" value="ConA-like_dom_sf"/>
</dbReference>
<dbReference type="InterPro" id="IPR050143">
    <property type="entry name" value="TRIM/RBCC"/>
</dbReference>
<dbReference type="PROSITE" id="PS50188">
    <property type="entry name" value="B302_SPRY"/>
    <property type="match status" value="1"/>
</dbReference>
<dbReference type="Gene3D" id="3.30.40.10">
    <property type="entry name" value="Zinc/RING finger domain, C3HC4 (zinc finger)"/>
    <property type="match status" value="1"/>
</dbReference>
<keyword evidence="9" id="KW-1185">Reference proteome</keyword>
<keyword evidence="1" id="KW-0479">Metal-binding</keyword>
<dbReference type="Pfam" id="PF00622">
    <property type="entry name" value="SPRY"/>
    <property type="match status" value="1"/>
</dbReference>
<dbReference type="InterPro" id="IPR017907">
    <property type="entry name" value="Znf_RING_CS"/>
</dbReference>
<evidence type="ECO:0000256" key="2">
    <source>
        <dbReference type="ARBA" id="ARBA00022771"/>
    </source>
</evidence>
<dbReference type="Gene3D" id="3.30.160.60">
    <property type="entry name" value="Classic Zinc Finger"/>
    <property type="match status" value="1"/>
</dbReference>
<accession>A0AAD7T4Y3</accession>
<feature type="domain" description="B30.2/SPRY" evidence="7">
    <location>
        <begin position="288"/>
        <end position="487"/>
    </location>
</feature>
<dbReference type="SMART" id="SM00449">
    <property type="entry name" value="SPRY"/>
    <property type="match status" value="1"/>
</dbReference>
<keyword evidence="3" id="KW-0862">Zinc</keyword>
<dbReference type="InterPro" id="IPR003877">
    <property type="entry name" value="SPRY_dom"/>
</dbReference>
<dbReference type="SMART" id="SM00184">
    <property type="entry name" value="RING"/>
    <property type="match status" value="1"/>
</dbReference>
<dbReference type="PROSITE" id="PS00518">
    <property type="entry name" value="ZF_RING_1"/>
    <property type="match status" value="1"/>
</dbReference>
<dbReference type="Gene3D" id="2.60.120.920">
    <property type="match status" value="1"/>
</dbReference>
<dbReference type="SUPFAM" id="SSF57850">
    <property type="entry name" value="RING/U-box"/>
    <property type="match status" value="1"/>
</dbReference>
<comment type="caution">
    <text evidence="8">The sequence shown here is derived from an EMBL/GenBank/DDBJ whole genome shotgun (WGS) entry which is preliminary data.</text>
</comment>
<dbReference type="SMART" id="SM00336">
    <property type="entry name" value="BBOX"/>
    <property type="match status" value="1"/>
</dbReference>
<organism evidence="8 9">
    <name type="scientific">Aldrovandia affinis</name>
    <dbReference type="NCBI Taxonomy" id="143900"/>
    <lineage>
        <taxon>Eukaryota</taxon>
        <taxon>Metazoa</taxon>
        <taxon>Chordata</taxon>
        <taxon>Craniata</taxon>
        <taxon>Vertebrata</taxon>
        <taxon>Euteleostomi</taxon>
        <taxon>Actinopterygii</taxon>
        <taxon>Neopterygii</taxon>
        <taxon>Teleostei</taxon>
        <taxon>Notacanthiformes</taxon>
        <taxon>Halosauridae</taxon>
        <taxon>Aldrovandia</taxon>
    </lineage>
</organism>
<dbReference type="GO" id="GO:0008270">
    <property type="term" value="F:zinc ion binding"/>
    <property type="evidence" value="ECO:0007669"/>
    <property type="project" value="UniProtKB-KW"/>
</dbReference>
<evidence type="ECO:0000256" key="3">
    <source>
        <dbReference type="ARBA" id="ARBA00022833"/>
    </source>
</evidence>
<dbReference type="PANTHER" id="PTHR24103">
    <property type="entry name" value="E3 UBIQUITIN-PROTEIN LIGASE TRIM"/>
    <property type="match status" value="1"/>
</dbReference>
<keyword evidence="2 4" id="KW-0863">Zinc-finger</keyword>
<feature type="domain" description="B box-type" evidence="6">
    <location>
        <begin position="86"/>
        <end position="127"/>
    </location>
</feature>
<sequence>MARRPSLECLEDQLRCPVCLEVFAEPLMLQCGHSYCRGCVRSMTVDPFSQLQCPVCRSDVDGYSPPPNVTLARIVDVLRELDVSRAEPETCPEHRNPLSLYCEEDQAVICGMCGSIGAHRSHQLTPISSVYSRMKEDISCLMTELQTQRRKLDEQICKMAYNKSRITNESDVLKWVIRKEFGELRRYIELEEAGFMQSVENTAAALIASIQTQVDDMTQVLGRFQEAEGTLEELSNESHLGFITKYGCIAPRAFYVRLCRFKECQQKQKREERAYSAITFKPGFNHSDIKMSVWKRLHRKVLPAPEPLKLDALTAHPMLQLSRSDTAVECGVLPNRLPNNPERFSYSYCVLTSRGFSAGKHYWEVGVEGKLKWRLGLIKGTASRKSKLPKSPESGVWLIGLKEGRLYEAFANPRVPLPLTSHPAKIGVFLDYEKGELVFYNADSPHELGFIYRFQAELQGKVYPLFDVCWHERGANKQCLTLPQPQPEAHK</sequence>
<dbReference type="FunFam" id="2.60.120.920:FF:000004">
    <property type="entry name" value="Butyrophilin subfamily 1 member A1"/>
    <property type="match status" value="1"/>
</dbReference>
<evidence type="ECO:0000259" key="5">
    <source>
        <dbReference type="PROSITE" id="PS50089"/>
    </source>
</evidence>
<evidence type="ECO:0008006" key="10">
    <source>
        <dbReference type="Google" id="ProtNLM"/>
    </source>
</evidence>
<dbReference type="InterPro" id="IPR027370">
    <property type="entry name" value="Znf-RING_euk"/>
</dbReference>
<dbReference type="InterPro" id="IPR043136">
    <property type="entry name" value="B30.2/SPRY_sf"/>
</dbReference>